<proteinExistence type="predicted"/>
<reference evidence="2 3" key="1">
    <citation type="submission" date="2024-02" db="EMBL/GenBank/DDBJ databases">
        <authorList>
            <person name="Chen Y."/>
            <person name="Shah S."/>
            <person name="Dougan E. K."/>
            <person name="Thang M."/>
            <person name="Chan C."/>
        </authorList>
    </citation>
    <scope>NUCLEOTIDE SEQUENCE [LARGE SCALE GENOMIC DNA]</scope>
</reference>
<keyword evidence="1" id="KW-0677">Repeat</keyword>
<comment type="caution">
    <text evidence="2">The sequence shown here is derived from an EMBL/GenBank/DDBJ whole genome shotgun (WGS) entry which is preliminary data.</text>
</comment>
<evidence type="ECO:0000313" key="3">
    <source>
        <dbReference type="Proteomes" id="UP001642484"/>
    </source>
</evidence>
<dbReference type="InterPro" id="IPR011990">
    <property type="entry name" value="TPR-like_helical_dom_sf"/>
</dbReference>
<dbReference type="Proteomes" id="UP001642484">
    <property type="component" value="Unassembled WGS sequence"/>
</dbReference>
<keyword evidence="3" id="KW-1185">Reference proteome</keyword>
<evidence type="ECO:0000256" key="1">
    <source>
        <dbReference type="ARBA" id="ARBA00022737"/>
    </source>
</evidence>
<gene>
    <name evidence="2" type="ORF">CCMP2556_LOCUS17160</name>
</gene>
<evidence type="ECO:0000313" key="2">
    <source>
        <dbReference type="EMBL" id="CAK9028591.1"/>
    </source>
</evidence>
<accession>A0ABP0KNY7</accession>
<sequence>MCRKTWCTSLVGPQQATWITCRTGSKAARQIAPRCRSSRTADRALCQATFAPGRHAARSQEANVISFNTTAKALATAKQWAQCLALLGAQRDAQIPMDIVSFNTLQHALAGGSCWQLALSSLHAAQRCQLRCDDASYSATIVACGRSSRLWHVLQLARQSRELSSVNAAISILEKARAWQRALSLAEVLHGREDVVTFTSLAHTLPAQELLSSLRLRRLQPTELTQVALRSAAARAGATRLGKCGRQPESGVVDGAVSGCGGVSGDR</sequence>
<name>A0ABP0KNY7_9DINO</name>
<dbReference type="Gene3D" id="1.25.40.10">
    <property type="entry name" value="Tetratricopeptide repeat domain"/>
    <property type="match status" value="1"/>
</dbReference>
<protein>
    <submittedName>
        <fullName evidence="2">Uncharacterized protein</fullName>
    </submittedName>
</protein>
<dbReference type="EMBL" id="CAXAMN010009424">
    <property type="protein sequence ID" value="CAK9028591.1"/>
    <property type="molecule type" value="Genomic_DNA"/>
</dbReference>
<organism evidence="2 3">
    <name type="scientific">Durusdinium trenchii</name>
    <dbReference type="NCBI Taxonomy" id="1381693"/>
    <lineage>
        <taxon>Eukaryota</taxon>
        <taxon>Sar</taxon>
        <taxon>Alveolata</taxon>
        <taxon>Dinophyceae</taxon>
        <taxon>Suessiales</taxon>
        <taxon>Symbiodiniaceae</taxon>
        <taxon>Durusdinium</taxon>
    </lineage>
</organism>
<dbReference type="PANTHER" id="PTHR47447:SF17">
    <property type="entry name" value="OS12G0638900 PROTEIN"/>
    <property type="match status" value="1"/>
</dbReference>
<dbReference type="PANTHER" id="PTHR47447">
    <property type="entry name" value="OS03G0856100 PROTEIN"/>
    <property type="match status" value="1"/>
</dbReference>